<dbReference type="AlphaFoldDB" id="A0A9P0MXM1"/>
<proteinExistence type="predicted"/>
<dbReference type="Proteomes" id="UP001152798">
    <property type="component" value="Chromosome 7"/>
</dbReference>
<organism evidence="1 2">
    <name type="scientific">Nezara viridula</name>
    <name type="common">Southern green stink bug</name>
    <name type="synonym">Cimex viridulus</name>
    <dbReference type="NCBI Taxonomy" id="85310"/>
    <lineage>
        <taxon>Eukaryota</taxon>
        <taxon>Metazoa</taxon>
        <taxon>Ecdysozoa</taxon>
        <taxon>Arthropoda</taxon>
        <taxon>Hexapoda</taxon>
        <taxon>Insecta</taxon>
        <taxon>Pterygota</taxon>
        <taxon>Neoptera</taxon>
        <taxon>Paraneoptera</taxon>
        <taxon>Hemiptera</taxon>
        <taxon>Heteroptera</taxon>
        <taxon>Panheteroptera</taxon>
        <taxon>Pentatomomorpha</taxon>
        <taxon>Pentatomoidea</taxon>
        <taxon>Pentatomidae</taxon>
        <taxon>Pentatominae</taxon>
        <taxon>Nezara</taxon>
    </lineage>
</organism>
<dbReference type="EMBL" id="OV725083">
    <property type="protein sequence ID" value="CAH1407996.1"/>
    <property type="molecule type" value="Genomic_DNA"/>
</dbReference>
<name>A0A9P0MXM1_NEZVI</name>
<keyword evidence="2" id="KW-1185">Reference proteome</keyword>
<accession>A0A9P0MXM1</accession>
<gene>
    <name evidence="1" type="ORF">NEZAVI_LOCUS15603</name>
</gene>
<dbReference type="OrthoDB" id="10477881at2759"/>
<protein>
    <submittedName>
        <fullName evidence="1">Uncharacterized protein</fullName>
    </submittedName>
</protein>
<sequence length="178" mass="19947">MISFINLKQLLFEKALFSTEVFGRGRKGRRLEFKEAWQVIAIFLAHDPEQLRSFDIAVMQVGGSHDASGAIFGNKRKRQMSGLAEIEDVAFKDKLTNLTFLLLGEPHGPRPLEGLLLPDVLILADREAAGISVRPEAGLRAEEGCQALHLTHHTSPKRRYLNIKHCHHRYLQVCGGLS</sequence>
<reference evidence="1" key="1">
    <citation type="submission" date="2022-01" db="EMBL/GenBank/DDBJ databases">
        <authorList>
            <person name="King R."/>
        </authorList>
    </citation>
    <scope>NUCLEOTIDE SEQUENCE</scope>
</reference>
<evidence type="ECO:0000313" key="1">
    <source>
        <dbReference type="EMBL" id="CAH1407996.1"/>
    </source>
</evidence>
<evidence type="ECO:0000313" key="2">
    <source>
        <dbReference type="Proteomes" id="UP001152798"/>
    </source>
</evidence>